<comment type="caution">
    <text evidence="1">The sequence shown here is derived from an EMBL/GenBank/DDBJ whole genome shotgun (WGS) entry which is preliminary data.</text>
</comment>
<evidence type="ECO:0008006" key="3">
    <source>
        <dbReference type="Google" id="ProtNLM"/>
    </source>
</evidence>
<protein>
    <recommendedName>
        <fullName evidence="3">DUF2059 domain-containing protein</fullName>
    </recommendedName>
</protein>
<accession>A0A7Y2WC18</accession>
<dbReference type="EMBL" id="JABERL010000058">
    <property type="protein sequence ID" value="NNH78920.1"/>
    <property type="molecule type" value="Genomic_DNA"/>
</dbReference>
<sequence length="79" mass="9046">MWDLIKMLSSITSQKLVDTVANNTILEFYHEAEKLGLSNDQVHDKVNEFISSPLFVQRVGERMEELAAKFNVGEVTRPH</sequence>
<proteinExistence type="predicted"/>
<evidence type="ECO:0000313" key="2">
    <source>
        <dbReference type="Proteomes" id="UP000569202"/>
    </source>
</evidence>
<organism evidence="1 2">
    <name type="scientific">Acinetobacter terrae</name>
    <dbReference type="NCBI Taxonomy" id="2731247"/>
    <lineage>
        <taxon>Bacteria</taxon>
        <taxon>Pseudomonadati</taxon>
        <taxon>Pseudomonadota</taxon>
        <taxon>Gammaproteobacteria</taxon>
        <taxon>Moraxellales</taxon>
        <taxon>Moraxellaceae</taxon>
        <taxon>Acinetobacter</taxon>
        <taxon>Acinetobacter Taxon 24</taxon>
    </lineage>
</organism>
<evidence type="ECO:0000313" key="1">
    <source>
        <dbReference type="EMBL" id="NNH78920.1"/>
    </source>
</evidence>
<gene>
    <name evidence="1" type="ORF">HLH17_14955</name>
</gene>
<reference evidence="1 2" key="1">
    <citation type="submission" date="2020-04" db="EMBL/GenBank/DDBJ databases">
        <title>Acinetobacter Taxon 24.</title>
        <authorList>
            <person name="Nemec A."/>
            <person name="Radolfova-Krizova L."/>
            <person name="Higgins P.G."/>
            <person name="Spanelova P."/>
        </authorList>
    </citation>
    <scope>NUCLEOTIDE SEQUENCE [LARGE SCALE GENOMIC DNA]</scope>
    <source>
        <strain evidence="1 2">ANC 5380</strain>
    </source>
</reference>
<dbReference type="AlphaFoldDB" id="A0A7Y2WC18"/>
<dbReference type="RefSeq" id="WP_171541082.1">
    <property type="nucleotide sequence ID" value="NZ_JABERL010000058.1"/>
</dbReference>
<name>A0A7Y2WC18_9GAMM</name>
<dbReference type="Proteomes" id="UP000569202">
    <property type="component" value="Unassembled WGS sequence"/>
</dbReference>